<evidence type="ECO:0000256" key="10">
    <source>
        <dbReference type="ARBA" id="ARBA00023136"/>
    </source>
</evidence>
<evidence type="ECO:0000313" key="14">
    <source>
        <dbReference type="EMBL" id="AFZ54624.1"/>
    </source>
</evidence>
<evidence type="ECO:0000256" key="5">
    <source>
        <dbReference type="ARBA" id="ARBA00022679"/>
    </source>
</evidence>
<keyword evidence="6 11" id="KW-0812">Transmembrane</keyword>
<dbReference type="HOGENOM" id="CLU_000445_89_6_3"/>
<accession>K9Z654</accession>
<dbReference type="InterPro" id="IPR005467">
    <property type="entry name" value="His_kinase_dom"/>
</dbReference>
<dbReference type="EC" id="2.7.13.3" evidence="3"/>
<dbReference type="AlphaFoldDB" id="K9Z654"/>
<evidence type="ECO:0000256" key="11">
    <source>
        <dbReference type="SAM" id="Phobius"/>
    </source>
</evidence>
<dbReference type="InterPro" id="IPR036097">
    <property type="entry name" value="HisK_dim/P_sf"/>
</dbReference>
<keyword evidence="7 14" id="KW-0418">Kinase</keyword>
<dbReference type="InterPro" id="IPR003594">
    <property type="entry name" value="HATPase_dom"/>
</dbReference>
<feature type="transmembrane region" description="Helical" evidence="11">
    <location>
        <begin position="21"/>
        <end position="44"/>
    </location>
</feature>
<evidence type="ECO:0000256" key="9">
    <source>
        <dbReference type="ARBA" id="ARBA00023012"/>
    </source>
</evidence>
<dbReference type="Gene3D" id="3.30.565.10">
    <property type="entry name" value="Histidine kinase-like ATPase, C-terminal domain"/>
    <property type="match status" value="1"/>
</dbReference>
<dbReference type="KEGG" id="can:Cyan10605_2544"/>
<dbReference type="Pfam" id="PF00512">
    <property type="entry name" value="HisKA"/>
    <property type="match status" value="1"/>
</dbReference>
<evidence type="ECO:0000259" key="12">
    <source>
        <dbReference type="PROSITE" id="PS50109"/>
    </source>
</evidence>
<keyword evidence="9" id="KW-0902">Two-component regulatory system</keyword>
<dbReference type="SUPFAM" id="SSF47384">
    <property type="entry name" value="Homodimeric domain of signal transducing histidine kinase"/>
    <property type="match status" value="1"/>
</dbReference>
<dbReference type="Pfam" id="PF02518">
    <property type="entry name" value="HATPase_c"/>
    <property type="match status" value="1"/>
</dbReference>
<evidence type="ECO:0000259" key="13">
    <source>
        <dbReference type="PROSITE" id="PS50885"/>
    </source>
</evidence>
<dbReference type="PROSITE" id="PS50885">
    <property type="entry name" value="HAMP"/>
    <property type="match status" value="1"/>
</dbReference>
<dbReference type="GO" id="GO:0000155">
    <property type="term" value="F:phosphorelay sensor kinase activity"/>
    <property type="evidence" value="ECO:0007669"/>
    <property type="project" value="InterPro"/>
</dbReference>
<dbReference type="Proteomes" id="UP000010480">
    <property type="component" value="Chromosome"/>
</dbReference>
<keyword evidence="10 11" id="KW-0472">Membrane</keyword>
<dbReference type="SMART" id="SM00387">
    <property type="entry name" value="HATPase_c"/>
    <property type="match status" value="1"/>
</dbReference>
<evidence type="ECO:0000256" key="6">
    <source>
        <dbReference type="ARBA" id="ARBA00022692"/>
    </source>
</evidence>
<dbReference type="STRING" id="755178.Cyan10605_2544"/>
<dbReference type="InterPro" id="IPR036890">
    <property type="entry name" value="HATPase_C_sf"/>
</dbReference>
<evidence type="ECO:0000256" key="8">
    <source>
        <dbReference type="ARBA" id="ARBA00022989"/>
    </source>
</evidence>
<gene>
    <name evidence="14" type="ordered locus">Cyan10605_2544</name>
</gene>
<dbReference type="CDD" id="cd06225">
    <property type="entry name" value="HAMP"/>
    <property type="match status" value="1"/>
</dbReference>
<dbReference type="PROSITE" id="PS50109">
    <property type="entry name" value="HIS_KIN"/>
    <property type="match status" value="1"/>
</dbReference>
<dbReference type="SMART" id="SM00388">
    <property type="entry name" value="HisKA"/>
    <property type="match status" value="1"/>
</dbReference>
<dbReference type="PANTHER" id="PTHR45436">
    <property type="entry name" value="SENSOR HISTIDINE KINASE YKOH"/>
    <property type="match status" value="1"/>
</dbReference>
<dbReference type="FunFam" id="3.30.565.10:FF:000006">
    <property type="entry name" value="Sensor histidine kinase WalK"/>
    <property type="match status" value="1"/>
</dbReference>
<evidence type="ECO:0000256" key="1">
    <source>
        <dbReference type="ARBA" id="ARBA00000085"/>
    </source>
</evidence>
<dbReference type="InterPro" id="IPR003660">
    <property type="entry name" value="HAMP_dom"/>
</dbReference>
<keyword evidence="4" id="KW-0597">Phosphoprotein</keyword>
<evidence type="ECO:0000256" key="4">
    <source>
        <dbReference type="ARBA" id="ARBA00022553"/>
    </source>
</evidence>
<organism evidence="14 15">
    <name type="scientific">Cyanobacterium aponinum (strain PCC 10605)</name>
    <dbReference type="NCBI Taxonomy" id="755178"/>
    <lineage>
        <taxon>Bacteria</taxon>
        <taxon>Bacillati</taxon>
        <taxon>Cyanobacteriota</taxon>
        <taxon>Cyanophyceae</taxon>
        <taxon>Oscillatoriophycideae</taxon>
        <taxon>Chroococcales</taxon>
        <taxon>Geminocystaceae</taxon>
        <taxon>Cyanobacterium</taxon>
    </lineage>
</organism>
<sequence>MKLIRQLQKIIKKIKIPSSSLQFQLTLELVILSVIGLGSVAFWAGWQMEQNLVAAHKQTLEYIAMRFPEQLEVYNEAESLETVIEKAISRVETSNLMVWVKNPQGQLLGQSSSLNNSLVEFQAVENTQQIPTKPQVVRFNGRDIVLCGTPLIVNGDMVGKLYLSQDITLDQQKLNFSLWRLFFISIVTVTVLVIAISYTISTGLKPLKKMSRVASTIKADDLSGAKLTLNQAPQEIIGLAQAFNEMLFRLSASWEQQRQFVGNVSHELRTPLTIVLGYLQSLLRRSDNLSTHQIQALETATAETERTIRMLEDLLDLARADSGNLHFHCQPLMLNTLVTEVAQMSQKVTDRTINLIITDEDVITCADQDRLQQVLINLVDNALKYSSPPQPIDIILEKCFPNALIHIRDYGIGISLAHQQRIFERFYRADDGMTRSRDGTGLGLALAKGMIEGMEGTIKVRSKPQEGSVFTISLPLWGE</sequence>
<dbReference type="Gene3D" id="1.10.287.130">
    <property type="match status" value="1"/>
</dbReference>
<evidence type="ECO:0000256" key="7">
    <source>
        <dbReference type="ARBA" id="ARBA00022777"/>
    </source>
</evidence>
<dbReference type="CDD" id="cd00082">
    <property type="entry name" value="HisKA"/>
    <property type="match status" value="1"/>
</dbReference>
<dbReference type="CDD" id="cd00075">
    <property type="entry name" value="HATPase"/>
    <property type="match status" value="1"/>
</dbReference>
<dbReference type="eggNOG" id="COG2205">
    <property type="taxonomic scope" value="Bacteria"/>
</dbReference>
<comment type="subcellular location">
    <subcellularLocation>
        <location evidence="2">Membrane</location>
    </subcellularLocation>
</comment>
<keyword evidence="5" id="KW-0808">Transferase</keyword>
<dbReference type="PANTHER" id="PTHR45436:SF5">
    <property type="entry name" value="SENSOR HISTIDINE KINASE TRCS"/>
    <property type="match status" value="1"/>
</dbReference>
<proteinExistence type="predicted"/>
<dbReference type="SUPFAM" id="SSF55874">
    <property type="entry name" value="ATPase domain of HSP90 chaperone/DNA topoisomerase II/histidine kinase"/>
    <property type="match status" value="1"/>
</dbReference>
<dbReference type="RefSeq" id="WP_015220347.1">
    <property type="nucleotide sequence ID" value="NC_019776.1"/>
</dbReference>
<feature type="transmembrane region" description="Helical" evidence="11">
    <location>
        <begin position="178"/>
        <end position="200"/>
    </location>
</feature>
<evidence type="ECO:0000256" key="2">
    <source>
        <dbReference type="ARBA" id="ARBA00004370"/>
    </source>
</evidence>
<name>K9Z654_CYAAP</name>
<keyword evidence="8 11" id="KW-1133">Transmembrane helix</keyword>
<dbReference type="EMBL" id="CP003947">
    <property type="protein sequence ID" value="AFZ54624.1"/>
    <property type="molecule type" value="Genomic_DNA"/>
</dbReference>
<dbReference type="FunFam" id="1.10.287.130:FF:000001">
    <property type="entry name" value="Two-component sensor histidine kinase"/>
    <property type="match status" value="1"/>
</dbReference>
<dbReference type="Gene3D" id="6.10.340.10">
    <property type="match status" value="1"/>
</dbReference>
<dbReference type="InterPro" id="IPR050428">
    <property type="entry name" value="TCS_sensor_his_kinase"/>
</dbReference>
<dbReference type="OrthoDB" id="9763461at2"/>
<comment type="catalytic activity">
    <reaction evidence="1">
        <text>ATP + protein L-histidine = ADP + protein N-phospho-L-histidine.</text>
        <dbReference type="EC" id="2.7.13.3"/>
    </reaction>
</comment>
<keyword evidence="15" id="KW-1185">Reference proteome</keyword>
<dbReference type="GO" id="GO:0005886">
    <property type="term" value="C:plasma membrane"/>
    <property type="evidence" value="ECO:0007669"/>
    <property type="project" value="TreeGrafter"/>
</dbReference>
<evidence type="ECO:0000313" key="15">
    <source>
        <dbReference type="Proteomes" id="UP000010480"/>
    </source>
</evidence>
<reference evidence="15" key="1">
    <citation type="journal article" date="2013" name="Proc. Natl. Acad. Sci. U.S.A.">
        <title>Improving the coverage of the cyanobacterial phylum using diversity-driven genome sequencing.</title>
        <authorList>
            <person name="Shih P.M."/>
            <person name="Wu D."/>
            <person name="Latifi A."/>
            <person name="Axen S.D."/>
            <person name="Fewer D.P."/>
            <person name="Talla E."/>
            <person name="Calteau A."/>
            <person name="Cai F."/>
            <person name="Tandeau de Marsac N."/>
            <person name="Rippka R."/>
            <person name="Herdman M."/>
            <person name="Sivonen K."/>
            <person name="Coursin T."/>
            <person name="Laurent T."/>
            <person name="Goodwin L."/>
            <person name="Nolan M."/>
            <person name="Davenport K.W."/>
            <person name="Han C.S."/>
            <person name="Rubin E.M."/>
            <person name="Eisen J.A."/>
            <person name="Woyke T."/>
            <person name="Gugger M."/>
            <person name="Kerfeld C.A."/>
        </authorList>
    </citation>
    <scope>NUCLEOTIDE SEQUENCE [LARGE SCALE GENOMIC DNA]</scope>
    <source>
        <strain evidence="15">PCC 10605</strain>
    </source>
</reference>
<dbReference type="InterPro" id="IPR004358">
    <property type="entry name" value="Sig_transdc_His_kin-like_C"/>
</dbReference>
<feature type="domain" description="HAMP" evidence="13">
    <location>
        <begin position="201"/>
        <end position="255"/>
    </location>
</feature>
<dbReference type="PRINTS" id="PR00344">
    <property type="entry name" value="BCTRLSENSOR"/>
</dbReference>
<feature type="domain" description="Histidine kinase" evidence="12">
    <location>
        <begin position="263"/>
        <end position="478"/>
    </location>
</feature>
<protein>
    <recommendedName>
        <fullName evidence="3">histidine kinase</fullName>
        <ecNumber evidence="3">2.7.13.3</ecNumber>
    </recommendedName>
</protein>
<dbReference type="InterPro" id="IPR003661">
    <property type="entry name" value="HisK_dim/P_dom"/>
</dbReference>
<evidence type="ECO:0000256" key="3">
    <source>
        <dbReference type="ARBA" id="ARBA00012438"/>
    </source>
</evidence>